<name>A0A1E4RQM4_9ASCO</name>
<dbReference type="GeneID" id="30992619"/>
<dbReference type="GO" id="GO:0071970">
    <property type="term" value="P:fungal-type cell wall (1-&gt;3)-beta-D-glucan biosynthetic process"/>
    <property type="evidence" value="ECO:0007669"/>
    <property type="project" value="TreeGrafter"/>
</dbReference>
<dbReference type="GO" id="GO:0009277">
    <property type="term" value="C:fungal-type cell wall"/>
    <property type="evidence" value="ECO:0007669"/>
    <property type="project" value="EnsemblFungi"/>
</dbReference>
<evidence type="ECO:0000256" key="3">
    <source>
        <dbReference type="ARBA" id="ARBA00007528"/>
    </source>
</evidence>
<gene>
    <name evidence="12" type="ORF">HYPBUDRAFT_100701</name>
</gene>
<dbReference type="GO" id="GO:0005886">
    <property type="term" value="C:plasma membrane"/>
    <property type="evidence" value="ECO:0007669"/>
    <property type="project" value="UniProtKB-SubCell"/>
</dbReference>
<evidence type="ECO:0000256" key="6">
    <source>
        <dbReference type="ARBA" id="ARBA00022729"/>
    </source>
</evidence>
<keyword evidence="5 10" id="KW-0808">Transferase</keyword>
<dbReference type="SUPFAM" id="SSF51445">
    <property type="entry name" value="(Trans)glycosidases"/>
    <property type="match status" value="1"/>
</dbReference>
<dbReference type="Proteomes" id="UP000095085">
    <property type="component" value="Unassembled WGS sequence"/>
</dbReference>
<dbReference type="PANTHER" id="PTHR31468">
    <property type="entry name" value="1,3-BETA-GLUCANOSYLTRANSFERASE GAS1"/>
    <property type="match status" value="1"/>
</dbReference>
<dbReference type="AlphaFoldDB" id="A0A1E4RQM4"/>
<dbReference type="GO" id="GO:0030476">
    <property type="term" value="P:ascospore wall assembly"/>
    <property type="evidence" value="ECO:0007669"/>
    <property type="project" value="EnsemblFungi"/>
</dbReference>
<feature type="region of interest" description="Disordered" evidence="11">
    <location>
        <begin position="443"/>
        <end position="466"/>
    </location>
</feature>
<comment type="function">
    <text evidence="10">Splits internally a 1,3-beta-glucan molecule and transfers the newly generated reducing end (the donor) to the non-reducing end of another 1,3-beta-glucan molecule (the acceptor) forming a 1,3-beta linkage, resulting in the elongation of 1,3-beta-glucan chains in the cell wall.</text>
</comment>
<dbReference type="FunFam" id="3.20.20.80:FF:000032">
    <property type="entry name" value="1,3-beta-glucanosyltransferase"/>
    <property type="match status" value="1"/>
</dbReference>
<evidence type="ECO:0000256" key="5">
    <source>
        <dbReference type="ARBA" id="ARBA00022679"/>
    </source>
</evidence>
<evidence type="ECO:0000256" key="8">
    <source>
        <dbReference type="ARBA" id="ARBA00023180"/>
    </source>
</evidence>
<evidence type="ECO:0000256" key="1">
    <source>
        <dbReference type="ARBA" id="ARBA00004196"/>
    </source>
</evidence>
<evidence type="ECO:0000256" key="7">
    <source>
        <dbReference type="ARBA" id="ARBA00023136"/>
    </source>
</evidence>
<protein>
    <recommendedName>
        <fullName evidence="10">1,3-beta-glucanosyltransferase</fullName>
        <ecNumber evidence="10">2.4.1.-</ecNumber>
    </recommendedName>
</protein>
<evidence type="ECO:0000256" key="2">
    <source>
        <dbReference type="ARBA" id="ARBA00004589"/>
    </source>
</evidence>
<evidence type="ECO:0000256" key="11">
    <source>
        <dbReference type="SAM" id="MobiDB-lite"/>
    </source>
</evidence>
<reference evidence="13" key="1">
    <citation type="submission" date="2016-05" db="EMBL/GenBank/DDBJ databases">
        <title>Comparative genomics of biotechnologically important yeasts.</title>
        <authorList>
            <consortium name="DOE Joint Genome Institute"/>
            <person name="Riley R."/>
            <person name="Haridas S."/>
            <person name="Wolfe K.H."/>
            <person name="Lopes M.R."/>
            <person name="Hittinger C.T."/>
            <person name="Goker M."/>
            <person name="Salamov A."/>
            <person name="Wisecaver J."/>
            <person name="Long T.M."/>
            <person name="Aerts A.L."/>
            <person name="Barry K."/>
            <person name="Choi C."/>
            <person name="Clum A."/>
            <person name="Coughlan A.Y."/>
            <person name="Deshpande S."/>
            <person name="Douglass A.P."/>
            <person name="Hanson S.J."/>
            <person name="Klenk H.-P."/>
            <person name="Labutti K."/>
            <person name="Lapidus A."/>
            <person name="Lindquist E."/>
            <person name="Lipzen A."/>
            <person name="Meier-Kolthoff J.P."/>
            <person name="Ohm R.A."/>
            <person name="Otillar R.P."/>
            <person name="Pangilinan J."/>
            <person name="Peng Y."/>
            <person name="Rokas A."/>
            <person name="Rosa C.A."/>
            <person name="Scheuner C."/>
            <person name="Sibirny A.A."/>
            <person name="Slot J.C."/>
            <person name="Stielow J.B."/>
            <person name="Sun H."/>
            <person name="Kurtzman C.P."/>
            <person name="Blackwell M."/>
            <person name="Grigoriev I.V."/>
            <person name="Jeffries T.W."/>
        </authorList>
    </citation>
    <scope>NUCLEOTIDE SEQUENCE [LARGE SCALE GENOMIC DNA]</scope>
    <source>
        <strain evidence="13">NRRL Y-1933</strain>
    </source>
</reference>
<keyword evidence="9 10" id="KW-0449">Lipoprotein</keyword>
<evidence type="ECO:0000313" key="12">
    <source>
        <dbReference type="EMBL" id="ODV69583.1"/>
    </source>
</evidence>
<dbReference type="EMBL" id="KV454538">
    <property type="protein sequence ID" value="ODV69583.1"/>
    <property type="molecule type" value="Genomic_DNA"/>
</dbReference>
<evidence type="ECO:0000256" key="4">
    <source>
        <dbReference type="ARBA" id="ARBA00022622"/>
    </source>
</evidence>
<sequence>MLAYLLPVIWAYVHPITVHGRYFVDSVTKEPFYIKGVDYQPGGSSGVSESKDPLSDPNECARDVLLFQDLGINTIRVYSINADLNHDVCMSILATAGIYLVLDVNSPLPGHHLNRYEPWVSYNEEYLENVFKVIEQFSYYNNTLGFFAGNEIINDKTSAKNSPVYVKALIKDIKQYIEYNSPRSIPVGYSAADDLQYRISFSDYLECIDTSPAESVDFYGVNSYQWCGEQTFYSSGYNVLVDDYSTYSKPVFFSEYGCNEVVPRAFEEVQALYSTDMIDVFSGGLVYEFTQEPNNYGLVKLEENGDVKLLKDFMSLKSQYDILPEINYRHVANSMKKNAKQIQTRLKTHKFSLPECEPTYNNLDISKGPPKSLAENLIENGVKTSRGKFVPLDNDQLTSTYKILDVNGDAYFADPKIERVIDIMSGKEITRVHHSRGFHNCTYSDLEDSSDESSDYSSFTDESEEPDSIHTLYFKASKFLRHLYKAIADKFSEN</sequence>
<dbReference type="GO" id="GO:0098552">
    <property type="term" value="C:side of membrane"/>
    <property type="evidence" value="ECO:0007669"/>
    <property type="project" value="UniProtKB-KW"/>
</dbReference>
<comment type="similarity">
    <text evidence="3 10">Belongs to the glycosyl hydrolase 72 family.</text>
</comment>
<keyword evidence="13" id="KW-1185">Reference proteome</keyword>
<evidence type="ECO:0000256" key="9">
    <source>
        <dbReference type="ARBA" id="ARBA00023288"/>
    </source>
</evidence>
<keyword evidence="7 10" id="KW-0472">Membrane</keyword>
<feature type="compositionally biased region" description="Acidic residues" evidence="11">
    <location>
        <begin position="445"/>
        <end position="454"/>
    </location>
</feature>
<accession>A0A1E4RQM4</accession>
<comment type="subcellular location">
    <subcellularLocation>
        <location evidence="1">Cell envelope</location>
    </subcellularLocation>
    <subcellularLocation>
        <location evidence="10">Cell membrane</location>
        <topology evidence="10">Lipid-anchor</topology>
        <topology evidence="10">GPI-anchor</topology>
    </subcellularLocation>
    <subcellularLocation>
        <location evidence="2">Membrane</location>
        <topology evidence="2">Lipid-anchor</topology>
        <topology evidence="2">GPI-anchor</topology>
    </subcellularLocation>
</comment>
<organism evidence="12 13">
    <name type="scientific">Hyphopichia burtonii NRRL Y-1933</name>
    <dbReference type="NCBI Taxonomy" id="984485"/>
    <lineage>
        <taxon>Eukaryota</taxon>
        <taxon>Fungi</taxon>
        <taxon>Dikarya</taxon>
        <taxon>Ascomycota</taxon>
        <taxon>Saccharomycotina</taxon>
        <taxon>Pichiomycetes</taxon>
        <taxon>Debaryomycetaceae</taxon>
        <taxon>Hyphopichia</taxon>
    </lineage>
</organism>
<dbReference type="InterPro" id="IPR017853">
    <property type="entry name" value="GH"/>
</dbReference>
<dbReference type="STRING" id="984485.A0A1E4RQM4"/>
<keyword evidence="6" id="KW-0732">Signal</keyword>
<evidence type="ECO:0000256" key="10">
    <source>
        <dbReference type="RuleBase" id="RU361209"/>
    </source>
</evidence>
<dbReference type="Gene3D" id="3.20.20.80">
    <property type="entry name" value="Glycosidases"/>
    <property type="match status" value="1"/>
</dbReference>
<proteinExistence type="inferred from homology"/>
<evidence type="ECO:0000313" key="13">
    <source>
        <dbReference type="Proteomes" id="UP000095085"/>
    </source>
</evidence>
<dbReference type="GO" id="GO:0042124">
    <property type="term" value="F:1,3-beta-glucanosyltransferase activity"/>
    <property type="evidence" value="ECO:0007669"/>
    <property type="project" value="EnsemblFungi"/>
</dbReference>
<dbReference type="OrthoDB" id="421038at2759"/>
<keyword evidence="4 10" id="KW-0336">GPI-anchor</keyword>
<dbReference type="EC" id="2.4.1.-" evidence="10"/>
<dbReference type="InterPro" id="IPR004886">
    <property type="entry name" value="Glucanosyltransferase"/>
</dbReference>
<dbReference type="Pfam" id="PF03198">
    <property type="entry name" value="Glyco_hydro_72"/>
    <property type="match status" value="1"/>
</dbReference>
<keyword evidence="8" id="KW-0325">Glycoprotein</keyword>
<dbReference type="PANTHER" id="PTHR31468:SF14">
    <property type="entry name" value="1,3-BETA-GLUCANOSYLTRANSFERASE GAS4"/>
    <property type="match status" value="1"/>
</dbReference>
<dbReference type="RefSeq" id="XP_020078650.1">
    <property type="nucleotide sequence ID" value="XM_020218069.1"/>
</dbReference>